<evidence type="ECO:0000313" key="2">
    <source>
        <dbReference type="Proteomes" id="UP001231649"/>
    </source>
</evidence>
<accession>A0ACC2QF02</accession>
<protein>
    <submittedName>
        <fullName evidence="1">Uncharacterized protein</fullName>
    </submittedName>
</protein>
<gene>
    <name evidence="1" type="ORF">PYW08_007703</name>
</gene>
<evidence type="ECO:0000313" key="1">
    <source>
        <dbReference type="EMBL" id="KAJ8714083.1"/>
    </source>
</evidence>
<dbReference type="Proteomes" id="UP001231649">
    <property type="component" value="Chromosome 20"/>
</dbReference>
<comment type="caution">
    <text evidence="1">The sequence shown here is derived from an EMBL/GenBank/DDBJ whole genome shotgun (WGS) entry which is preliminary data.</text>
</comment>
<name>A0ACC2QF02_9NEOP</name>
<sequence length="481" mass="52798">MPRAPLPPPTPPECRDSLGLSPAALAKRELPKADIWCPKPPHPEYDPYCDPKMPKTVQYNHVKKANDTLKHYVPVTPLLKSKISKNFKMSLYFKVETGHTTGSFHERSAIYALLKLSPEQRKHGVFTASVGNWAMALAHQGHIHKVQVTVVLPEHTSPSVVNQCQDYGATVVLCGDNIDEAKTCAFKLIADQGRVGTYLNGYDHPDVIAGAGCIGVEILNQLPETDVIIVPVGGGGLIAGIATFVKHMKPDVLIYGIQPGKSCCFAKALDNERPYKTTAVKGLAASLTIPKAGENAFHTAQSLIDKLVLIHDDWTARAILHLIEEESIVAEGAGAISLGALMCIPDILPELRGKNVVCVLSGGNIDVWHLRRAIVHGKAAEGRIFTMTIRVAPGKDIVRNKILRVIKYLQGNVICTGVDQDWLEDSKLLDTFLNLICETKNFKQANTIKSLIEKFFPNICEFTGDTFWLRNKCVCFPNLSY</sequence>
<organism evidence="1 2">
    <name type="scientific">Mythimna loreyi</name>
    <dbReference type="NCBI Taxonomy" id="667449"/>
    <lineage>
        <taxon>Eukaryota</taxon>
        <taxon>Metazoa</taxon>
        <taxon>Ecdysozoa</taxon>
        <taxon>Arthropoda</taxon>
        <taxon>Hexapoda</taxon>
        <taxon>Insecta</taxon>
        <taxon>Pterygota</taxon>
        <taxon>Neoptera</taxon>
        <taxon>Endopterygota</taxon>
        <taxon>Lepidoptera</taxon>
        <taxon>Glossata</taxon>
        <taxon>Ditrysia</taxon>
        <taxon>Noctuoidea</taxon>
        <taxon>Noctuidae</taxon>
        <taxon>Noctuinae</taxon>
        <taxon>Hadenini</taxon>
        <taxon>Mythimna</taxon>
    </lineage>
</organism>
<reference evidence="1" key="1">
    <citation type="submission" date="2023-03" db="EMBL/GenBank/DDBJ databases">
        <title>Chromosome-level genomes of two armyworms, Mythimna separata and Mythimna loreyi, provide insights into the biosynthesis and reception of sex pheromones.</title>
        <authorList>
            <person name="Zhao H."/>
        </authorList>
    </citation>
    <scope>NUCLEOTIDE SEQUENCE</scope>
    <source>
        <strain evidence="1">BeijingLab</strain>
    </source>
</reference>
<proteinExistence type="predicted"/>
<dbReference type="EMBL" id="CM056796">
    <property type="protein sequence ID" value="KAJ8714083.1"/>
    <property type="molecule type" value="Genomic_DNA"/>
</dbReference>
<keyword evidence="2" id="KW-1185">Reference proteome</keyword>